<reference evidence="1" key="1">
    <citation type="submission" date="2021-06" db="EMBL/GenBank/DDBJ databases">
        <authorList>
            <person name="Kallberg Y."/>
            <person name="Tangrot J."/>
            <person name="Rosling A."/>
        </authorList>
    </citation>
    <scope>NUCLEOTIDE SEQUENCE</scope>
    <source>
        <strain evidence="1">MA461A</strain>
    </source>
</reference>
<name>A0ACA9S8M7_9GLOM</name>
<feature type="non-terminal residue" evidence="1">
    <location>
        <position position="51"/>
    </location>
</feature>
<evidence type="ECO:0000313" key="2">
    <source>
        <dbReference type="Proteomes" id="UP000789920"/>
    </source>
</evidence>
<comment type="caution">
    <text evidence="1">The sequence shown here is derived from an EMBL/GenBank/DDBJ whole genome shotgun (WGS) entry which is preliminary data.</text>
</comment>
<dbReference type="EMBL" id="CAJVQC010102226">
    <property type="protein sequence ID" value="CAG8831793.1"/>
    <property type="molecule type" value="Genomic_DNA"/>
</dbReference>
<evidence type="ECO:0000313" key="1">
    <source>
        <dbReference type="EMBL" id="CAG8831793.1"/>
    </source>
</evidence>
<sequence length="51" mass="5698">RLECISCKTHHKINYLPCALSADNLMKMALILLRTRANVPVVTCVKAGCRK</sequence>
<organism evidence="1 2">
    <name type="scientific">Racocetra persica</name>
    <dbReference type="NCBI Taxonomy" id="160502"/>
    <lineage>
        <taxon>Eukaryota</taxon>
        <taxon>Fungi</taxon>
        <taxon>Fungi incertae sedis</taxon>
        <taxon>Mucoromycota</taxon>
        <taxon>Glomeromycotina</taxon>
        <taxon>Glomeromycetes</taxon>
        <taxon>Diversisporales</taxon>
        <taxon>Gigasporaceae</taxon>
        <taxon>Racocetra</taxon>
    </lineage>
</organism>
<dbReference type="Proteomes" id="UP000789920">
    <property type="component" value="Unassembled WGS sequence"/>
</dbReference>
<protein>
    <submittedName>
        <fullName evidence="1">16467_t:CDS:1</fullName>
    </submittedName>
</protein>
<keyword evidence="2" id="KW-1185">Reference proteome</keyword>
<accession>A0ACA9S8M7</accession>
<feature type="non-terminal residue" evidence="1">
    <location>
        <position position="1"/>
    </location>
</feature>
<gene>
    <name evidence="1" type="ORF">RPERSI_LOCUS28265</name>
</gene>
<proteinExistence type="predicted"/>